<dbReference type="OrthoDB" id="5422068at2759"/>
<feature type="domain" description="CENP-V/GFA" evidence="5">
    <location>
        <begin position="5"/>
        <end position="131"/>
    </location>
</feature>
<evidence type="ECO:0000259" key="5">
    <source>
        <dbReference type="PROSITE" id="PS51891"/>
    </source>
</evidence>
<gene>
    <name evidence="6" type="ORF">K444DRAFT_722757</name>
</gene>
<dbReference type="Gene3D" id="3.90.1590.10">
    <property type="entry name" value="glutathione-dependent formaldehyde- activating enzyme (gfa)"/>
    <property type="match status" value="1"/>
</dbReference>
<dbReference type="InterPro" id="IPR006913">
    <property type="entry name" value="CENP-V/GFA"/>
</dbReference>
<dbReference type="Pfam" id="PF04828">
    <property type="entry name" value="GFA"/>
    <property type="match status" value="1"/>
</dbReference>
<evidence type="ECO:0000256" key="2">
    <source>
        <dbReference type="ARBA" id="ARBA00022723"/>
    </source>
</evidence>
<dbReference type="RefSeq" id="XP_024736818.1">
    <property type="nucleotide sequence ID" value="XM_024888566.1"/>
</dbReference>
<name>A0A2J6TA68_9HELO</name>
<dbReference type="EMBL" id="KZ613803">
    <property type="protein sequence ID" value="PMD59914.1"/>
    <property type="molecule type" value="Genomic_DNA"/>
</dbReference>
<dbReference type="InterPro" id="IPR011057">
    <property type="entry name" value="Mss4-like_sf"/>
</dbReference>
<dbReference type="Proteomes" id="UP000235371">
    <property type="component" value="Unassembled WGS sequence"/>
</dbReference>
<dbReference type="InParanoid" id="A0A2J6TA68"/>
<keyword evidence="3" id="KW-0862">Zinc</keyword>
<evidence type="ECO:0000313" key="6">
    <source>
        <dbReference type="EMBL" id="PMD59914.1"/>
    </source>
</evidence>
<dbReference type="AlphaFoldDB" id="A0A2J6TA68"/>
<dbReference type="PANTHER" id="PTHR33337">
    <property type="entry name" value="GFA DOMAIN-CONTAINING PROTEIN"/>
    <property type="match status" value="1"/>
</dbReference>
<dbReference type="Gene3D" id="2.170.150.70">
    <property type="match status" value="1"/>
</dbReference>
<dbReference type="PROSITE" id="PS51891">
    <property type="entry name" value="CENP_V_GFA"/>
    <property type="match status" value="1"/>
</dbReference>
<accession>A0A2J6TA68</accession>
<keyword evidence="2" id="KW-0479">Metal-binding</keyword>
<reference evidence="6 7" key="1">
    <citation type="submission" date="2016-04" db="EMBL/GenBank/DDBJ databases">
        <title>A degradative enzymes factory behind the ericoid mycorrhizal symbiosis.</title>
        <authorList>
            <consortium name="DOE Joint Genome Institute"/>
            <person name="Martino E."/>
            <person name="Morin E."/>
            <person name="Grelet G."/>
            <person name="Kuo A."/>
            <person name="Kohler A."/>
            <person name="Daghino S."/>
            <person name="Barry K."/>
            <person name="Choi C."/>
            <person name="Cichocki N."/>
            <person name="Clum A."/>
            <person name="Copeland A."/>
            <person name="Hainaut M."/>
            <person name="Haridas S."/>
            <person name="Labutti K."/>
            <person name="Lindquist E."/>
            <person name="Lipzen A."/>
            <person name="Khouja H.-R."/>
            <person name="Murat C."/>
            <person name="Ohm R."/>
            <person name="Olson A."/>
            <person name="Spatafora J."/>
            <person name="Veneault-Fourrey C."/>
            <person name="Henrissat B."/>
            <person name="Grigoriev I."/>
            <person name="Martin F."/>
            <person name="Perotto S."/>
        </authorList>
    </citation>
    <scope>NUCLEOTIDE SEQUENCE [LARGE SCALE GENOMIC DNA]</scope>
    <source>
        <strain evidence="6 7">E</strain>
    </source>
</reference>
<organism evidence="6 7">
    <name type="scientific">Hyaloscypha bicolor E</name>
    <dbReference type="NCBI Taxonomy" id="1095630"/>
    <lineage>
        <taxon>Eukaryota</taxon>
        <taxon>Fungi</taxon>
        <taxon>Dikarya</taxon>
        <taxon>Ascomycota</taxon>
        <taxon>Pezizomycotina</taxon>
        <taxon>Leotiomycetes</taxon>
        <taxon>Helotiales</taxon>
        <taxon>Hyaloscyphaceae</taxon>
        <taxon>Hyaloscypha</taxon>
        <taxon>Hyaloscypha bicolor</taxon>
    </lineage>
</organism>
<evidence type="ECO:0000313" key="7">
    <source>
        <dbReference type="Proteomes" id="UP000235371"/>
    </source>
</evidence>
<comment type="similarity">
    <text evidence="1">Belongs to the Gfa family.</text>
</comment>
<evidence type="ECO:0000256" key="4">
    <source>
        <dbReference type="ARBA" id="ARBA00023239"/>
    </source>
</evidence>
<keyword evidence="4" id="KW-0456">Lyase</keyword>
<dbReference type="GO" id="GO:0016846">
    <property type="term" value="F:carbon-sulfur lyase activity"/>
    <property type="evidence" value="ECO:0007669"/>
    <property type="project" value="InterPro"/>
</dbReference>
<evidence type="ECO:0000256" key="1">
    <source>
        <dbReference type="ARBA" id="ARBA00005495"/>
    </source>
</evidence>
<protein>
    <recommendedName>
        <fullName evidence="5">CENP-V/GFA domain-containing protein</fullName>
    </recommendedName>
</protein>
<dbReference type="PANTHER" id="PTHR33337:SF40">
    <property type="entry name" value="CENP-V_GFA DOMAIN-CONTAINING PROTEIN-RELATED"/>
    <property type="match status" value="1"/>
</dbReference>
<dbReference type="SUPFAM" id="SSF51316">
    <property type="entry name" value="Mss4-like"/>
    <property type="match status" value="2"/>
</dbReference>
<dbReference type="GO" id="GO:0046872">
    <property type="term" value="F:metal ion binding"/>
    <property type="evidence" value="ECO:0007669"/>
    <property type="project" value="UniProtKB-KW"/>
</dbReference>
<sequence length="378" mass="41351">MHMTATSKLKCLCGSISEPGALLFNLEFPLSLEICHCNPCRQTTGSLGAVFPALNSSPSKDTHSKLTAYQSSGIITRYFCSTCGCPCFVYNQKQNEWFSLGGIIELSRNNATQPRDIVKVSRHDFVLDTVDGGLVPILLNLNGRSIPTWSAAAGLDHEPDSFDLSHASVLSLPKKSIGDAPPPKEDSYLTAKCHCEGVSLLIKRANYSSNPSDEVPRQAPTDPTKYLAYFCACRSCRLTSGVSMVPFALIPPTSIFNANAPALIDESSSKQKVKPLTYGHASSDSNSNPGLTLKHHWSSPDTCRSFCGKCGATISYWCNKRPDGLDLAVGILRGEEGSMARRWLQWERGQCSFHEECIDRELCDAWLGSKSVMEKIDR</sequence>
<proteinExistence type="inferred from homology"/>
<keyword evidence="7" id="KW-1185">Reference proteome</keyword>
<dbReference type="GeneID" id="36596642"/>
<evidence type="ECO:0000256" key="3">
    <source>
        <dbReference type="ARBA" id="ARBA00022833"/>
    </source>
</evidence>